<comment type="caution">
    <text evidence="1">The sequence shown here is derived from an EMBL/GenBank/DDBJ whole genome shotgun (WGS) entry which is preliminary data.</text>
</comment>
<evidence type="ECO:0008006" key="3">
    <source>
        <dbReference type="Google" id="ProtNLM"/>
    </source>
</evidence>
<dbReference type="RefSeq" id="WP_110562887.1">
    <property type="nucleotide sequence ID" value="NZ_PYBV01000009.1"/>
</dbReference>
<accession>A0A318P6H1</accession>
<protein>
    <recommendedName>
        <fullName evidence="3">PepSY domain-containing protein</fullName>
    </recommendedName>
</protein>
<dbReference type="AlphaFoldDB" id="A0A318P6H1"/>
<dbReference type="Proteomes" id="UP000248333">
    <property type="component" value="Unassembled WGS sequence"/>
</dbReference>
<dbReference type="OrthoDB" id="9860469at2"/>
<reference evidence="1 2" key="1">
    <citation type="submission" date="2018-03" db="EMBL/GenBank/DDBJ databases">
        <title>Bioinformatic expansion and discovery of thiopeptide antibiotics.</title>
        <authorList>
            <person name="Schwalen C.J."/>
            <person name="Hudson G.A."/>
            <person name="Mitchell D.A."/>
        </authorList>
    </citation>
    <scope>NUCLEOTIDE SEQUENCE [LARGE SCALE GENOMIC DNA]</scope>
    <source>
        <strain evidence="1 2">NRRL 8041</strain>
    </source>
</reference>
<evidence type="ECO:0000313" key="2">
    <source>
        <dbReference type="Proteomes" id="UP000248333"/>
    </source>
</evidence>
<name>A0A318P6H1_9ACTN</name>
<evidence type="ECO:0000313" key="1">
    <source>
        <dbReference type="EMBL" id="PYC73480.1"/>
    </source>
</evidence>
<proteinExistence type="predicted"/>
<keyword evidence="2" id="KW-1185">Reference proteome</keyword>
<organism evidence="1 2">
    <name type="scientific">Micromonospora arborensis</name>
    <dbReference type="NCBI Taxonomy" id="2116518"/>
    <lineage>
        <taxon>Bacteria</taxon>
        <taxon>Bacillati</taxon>
        <taxon>Actinomycetota</taxon>
        <taxon>Actinomycetes</taxon>
        <taxon>Micromonosporales</taxon>
        <taxon>Micromonosporaceae</taxon>
        <taxon>Micromonospora</taxon>
    </lineage>
</organism>
<dbReference type="EMBL" id="PYBV01000009">
    <property type="protein sequence ID" value="PYC73480.1"/>
    <property type="molecule type" value="Genomic_DNA"/>
</dbReference>
<gene>
    <name evidence="1" type="ORF">C7C45_07425</name>
</gene>
<sequence>MVDTDEAVQIATRFLAGRHAELPDQRELPSVQEVTVEQVATPTGERRCHIVSFGWPVRVAVDEETGDADMLR</sequence>